<protein>
    <submittedName>
        <fullName evidence="1">Acyltransferase-like protein</fullName>
    </submittedName>
</protein>
<dbReference type="EMBL" id="PQIB02000010">
    <property type="protein sequence ID" value="RLM92335.1"/>
    <property type="molecule type" value="Genomic_DNA"/>
</dbReference>
<accession>A0A3L6QZ92</accession>
<proteinExistence type="predicted"/>
<keyword evidence="2" id="KW-1185">Reference proteome</keyword>
<comment type="caution">
    <text evidence="1">The sequence shown here is derived from an EMBL/GenBank/DDBJ whole genome shotgun (WGS) entry which is preliminary data.</text>
</comment>
<dbReference type="OrthoDB" id="694004at2759"/>
<dbReference type="InterPro" id="IPR029058">
    <property type="entry name" value="AB_hydrolase_fold"/>
</dbReference>
<evidence type="ECO:0000313" key="2">
    <source>
        <dbReference type="Proteomes" id="UP000275267"/>
    </source>
</evidence>
<sequence>MPVAALHPLPAVVGAGRRRARRHRRFGLRASSLESPSVASTPLNGVAGAPVERKEKVKDDAAVEEEEKGLDALYDDGFGGVTVKDYFAAAKAVSRDDGGPPRWFCPVECGRPAVDDSPLLLFLPGTRTDGIGMGLILHHKSLGKAFEVRCLHIPVNDRTPFEGLLQTVENTIKHEHDLSPNRPIYLVGDSFGGCLAVAVAARNPQIDLLLILVNPGSYIICKDSITANIASFGINAKRVSCYSSISSQFCHGYASY</sequence>
<evidence type="ECO:0000313" key="1">
    <source>
        <dbReference type="EMBL" id="RLM92335.1"/>
    </source>
</evidence>
<organism evidence="1 2">
    <name type="scientific">Panicum miliaceum</name>
    <name type="common">Proso millet</name>
    <name type="synonym">Broomcorn millet</name>
    <dbReference type="NCBI Taxonomy" id="4540"/>
    <lineage>
        <taxon>Eukaryota</taxon>
        <taxon>Viridiplantae</taxon>
        <taxon>Streptophyta</taxon>
        <taxon>Embryophyta</taxon>
        <taxon>Tracheophyta</taxon>
        <taxon>Spermatophyta</taxon>
        <taxon>Magnoliopsida</taxon>
        <taxon>Liliopsida</taxon>
        <taxon>Poales</taxon>
        <taxon>Poaceae</taxon>
        <taxon>PACMAD clade</taxon>
        <taxon>Panicoideae</taxon>
        <taxon>Panicodae</taxon>
        <taxon>Paniceae</taxon>
        <taxon>Panicinae</taxon>
        <taxon>Panicum</taxon>
        <taxon>Panicum sect. Panicum</taxon>
    </lineage>
</organism>
<dbReference type="GO" id="GO:0016020">
    <property type="term" value="C:membrane"/>
    <property type="evidence" value="ECO:0007669"/>
    <property type="project" value="TreeGrafter"/>
</dbReference>
<reference evidence="2" key="1">
    <citation type="journal article" date="2019" name="Nat. Commun.">
        <title>The genome of broomcorn millet.</title>
        <authorList>
            <person name="Zou C."/>
            <person name="Miki D."/>
            <person name="Li D."/>
            <person name="Tang Q."/>
            <person name="Xiao L."/>
            <person name="Rajput S."/>
            <person name="Deng P."/>
            <person name="Jia W."/>
            <person name="Huang R."/>
            <person name="Zhang M."/>
            <person name="Sun Y."/>
            <person name="Hu J."/>
            <person name="Fu X."/>
            <person name="Schnable P.S."/>
            <person name="Li F."/>
            <person name="Zhang H."/>
            <person name="Feng B."/>
            <person name="Zhu X."/>
            <person name="Liu R."/>
            <person name="Schnable J.C."/>
            <person name="Zhu J.-K."/>
            <person name="Zhang H."/>
        </authorList>
    </citation>
    <scope>NUCLEOTIDE SEQUENCE [LARGE SCALE GENOMIC DNA]</scope>
</reference>
<dbReference type="Gene3D" id="3.40.50.1820">
    <property type="entry name" value="alpha/beta hydrolase"/>
    <property type="match status" value="1"/>
</dbReference>
<dbReference type="AlphaFoldDB" id="A0A3L6QZ92"/>
<dbReference type="GO" id="GO:0016746">
    <property type="term" value="F:acyltransferase activity"/>
    <property type="evidence" value="ECO:0007669"/>
    <property type="project" value="UniProtKB-KW"/>
</dbReference>
<dbReference type="PANTHER" id="PTHR22753">
    <property type="entry name" value="TRANSMEMBRANE PROTEIN 68"/>
    <property type="match status" value="1"/>
</dbReference>
<gene>
    <name evidence="1" type="ORF">C2845_PM08G12560</name>
</gene>
<dbReference type="PANTHER" id="PTHR22753:SF14">
    <property type="entry name" value="MONOACYLGLYCEROL_DIACYLGLYCEROL O-ACYLTRANSFERASE"/>
    <property type="match status" value="1"/>
</dbReference>
<dbReference type="SUPFAM" id="SSF53474">
    <property type="entry name" value="alpha/beta-Hydrolases"/>
    <property type="match status" value="1"/>
</dbReference>
<dbReference type="Proteomes" id="UP000275267">
    <property type="component" value="Unassembled WGS sequence"/>
</dbReference>
<dbReference type="STRING" id="4540.A0A3L6QZ92"/>
<name>A0A3L6QZ92_PANMI</name>